<comment type="caution">
    <text evidence="13">The sequence shown here is derived from an EMBL/GenBank/DDBJ whole genome shotgun (WGS) entry which is preliminary data.</text>
</comment>
<feature type="binding site" evidence="11">
    <location>
        <begin position="173"/>
        <end position="179"/>
    </location>
    <ligand>
        <name>GTP</name>
        <dbReference type="ChEBI" id="CHEBI:37565"/>
    </ligand>
</feature>
<dbReference type="GO" id="GO:0007188">
    <property type="term" value="P:adenylate cyclase-modulating G protein-coupled receptor signaling pathway"/>
    <property type="evidence" value="ECO:0007669"/>
    <property type="project" value="TreeGrafter"/>
</dbReference>
<evidence type="ECO:0000256" key="12">
    <source>
        <dbReference type="PIRSR" id="PIRSR601019-2"/>
    </source>
</evidence>
<sequence>MGCCQSSEVLEEKQRNNAIESQIKRDRANMKREFKLLLLGAGESGKSTVLKQMKLLHDGGYTHDERESFKEVIFSNTIQSMKVTLEAMQKLHIDFSNPHNEYNSRLLMEMPSQVEILDQDVVDAVACLWEDQGVKKCISRSNEFQLNDSARYYFDSITRIGSQQYVPSDQDVLRSRVKTTGITETAFVIDSLTYRMFDVGGQRSERKKWIHCFENVTAIVFLVAISEYDQQLAEDSNVNRLQEALTLFDSICNSKWFVKTSIILFLNKIDIFAEKLTKSSLNKYFPDFTGGDKYDLACRFLLQRFVALNSRADTKQIYTHFTCATDTKQIKFVMTAISDIIAHDTLRQEGLL</sequence>
<dbReference type="Gene3D" id="1.10.400.10">
    <property type="entry name" value="GI Alpha 1, domain 2-like"/>
    <property type="match status" value="1"/>
</dbReference>
<evidence type="ECO:0000313" key="14">
    <source>
        <dbReference type="Proteomes" id="UP000193560"/>
    </source>
</evidence>
<protein>
    <recommendedName>
        <fullName evidence="10">Guanine nucleotide-binding protein alpha-16 subunit</fullName>
    </recommendedName>
</protein>
<dbReference type="InterPro" id="IPR027417">
    <property type="entry name" value="P-loop_NTPase"/>
</dbReference>
<dbReference type="GO" id="GO:0005525">
    <property type="term" value="F:GTP binding"/>
    <property type="evidence" value="ECO:0007669"/>
    <property type="project" value="UniProtKB-KW"/>
</dbReference>
<dbReference type="GO" id="GO:0001664">
    <property type="term" value="F:G protein-coupled receptor binding"/>
    <property type="evidence" value="ECO:0007669"/>
    <property type="project" value="InterPro"/>
</dbReference>
<evidence type="ECO:0000256" key="9">
    <source>
        <dbReference type="ARBA" id="ARBA00059820"/>
    </source>
</evidence>
<dbReference type="PRINTS" id="PR01241">
    <property type="entry name" value="GPROTEINAFNG"/>
</dbReference>
<evidence type="ECO:0000256" key="11">
    <source>
        <dbReference type="PIRSR" id="PIRSR601019-1"/>
    </source>
</evidence>
<dbReference type="GO" id="GO:0046872">
    <property type="term" value="F:metal ion binding"/>
    <property type="evidence" value="ECO:0007669"/>
    <property type="project" value="UniProtKB-KW"/>
</dbReference>
<dbReference type="FunFam" id="3.40.50.300:FF:002307">
    <property type="entry name" value="Guanine nucleotide-binding protein G(k) subunit alpha"/>
    <property type="match status" value="1"/>
</dbReference>
<feature type="binding site" evidence="11">
    <location>
        <begin position="198"/>
        <end position="202"/>
    </location>
    <ligand>
        <name>GTP</name>
        <dbReference type="ChEBI" id="CHEBI:37565"/>
    </ligand>
</feature>
<dbReference type="InterPro" id="IPR002975">
    <property type="entry name" value="Fungi_Gprotein_alpha"/>
</dbReference>
<keyword evidence="8" id="KW-0131">Cell cycle</keyword>
<dbReference type="PANTHER" id="PTHR10218">
    <property type="entry name" value="GTP-BINDING PROTEIN ALPHA SUBUNIT"/>
    <property type="match status" value="1"/>
</dbReference>
<dbReference type="EMBL" id="MCGE01000034">
    <property type="protein sequence ID" value="ORZ07572.1"/>
    <property type="molecule type" value="Genomic_DNA"/>
</dbReference>
<dbReference type="FunFam" id="1.10.400.10:FF:000002">
    <property type="entry name" value="guanine nucleotide-binding protein G(Q) subunit alpha"/>
    <property type="match status" value="1"/>
</dbReference>
<dbReference type="OrthoDB" id="5817230at2759"/>
<dbReference type="GO" id="GO:0003924">
    <property type="term" value="F:GTPase activity"/>
    <property type="evidence" value="ECO:0007669"/>
    <property type="project" value="InterPro"/>
</dbReference>
<dbReference type="AlphaFoldDB" id="A0A1X2I1V7"/>
<keyword evidence="6 11" id="KW-0342">GTP-binding</keyword>
<keyword evidence="7" id="KW-0807">Transducer</keyword>
<dbReference type="GO" id="GO:0051301">
    <property type="term" value="P:cell division"/>
    <property type="evidence" value="ECO:0007669"/>
    <property type="project" value="UniProtKB-KW"/>
</dbReference>
<evidence type="ECO:0000256" key="2">
    <source>
        <dbReference type="ARBA" id="ARBA00022723"/>
    </source>
</evidence>
<dbReference type="PROSITE" id="PS51882">
    <property type="entry name" value="G_ALPHA"/>
    <property type="match status" value="1"/>
</dbReference>
<dbReference type="SUPFAM" id="SSF47895">
    <property type="entry name" value="Transducin (alpha subunit), insertion domain"/>
    <property type="match status" value="1"/>
</dbReference>
<keyword evidence="14" id="KW-1185">Reference proteome</keyword>
<evidence type="ECO:0000256" key="1">
    <source>
        <dbReference type="ARBA" id="ARBA00022618"/>
    </source>
</evidence>
<evidence type="ECO:0000256" key="8">
    <source>
        <dbReference type="ARBA" id="ARBA00023306"/>
    </source>
</evidence>
<feature type="binding site" evidence="11">
    <location>
        <position position="324"/>
    </location>
    <ligand>
        <name>GTP</name>
        <dbReference type="ChEBI" id="CHEBI:37565"/>
    </ligand>
</feature>
<dbReference type="GO" id="GO:0031683">
    <property type="term" value="F:G-protein beta/gamma-subunit complex binding"/>
    <property type="evidence" value="ECO:0007669"/>
    <property type="project" value="InterPro"/>
</dbReference>
<gene>
    <name evidence="13" type="ORF">BCR42DRAFT_455882</name>
</gene>
<dbReference type="GO" id="GO:0005737">
    <property type="term" value="C:cytoplasm"/>
    <property type="evidence" value="ECO:0007669"/>
    <property type="project" value="TreeGrafter"/>
</dbReference>
<keyword evidence="5 12" id="KW-0460">Magnesium</keyword>
<dbReference type="SUPFAM" id="SSF52540">
    <property type="entry name" value="P-loop containing nucleoside triphosphate hydrolases"/>
    <property type="match status" value="1"/>
</dbReference>
<keyword evidence="1" id="KW-0132">Cell division</keyword>
<dbReference type="Gene3D" id="3.40.50.300">
    <property type="entry name" value="P-loop containing nucleotide triphosphate hydrolases"/>
    <property type="match status" value="1"/>
</dbReference>
<organism evidence="13 14">
    <name type="scientific">Absidia repens</name>
    <dbReference type="NCBI Taxonomy" id="90262"/>
    <lineage>
        <taxon>Eukaryota</taxon>
        <taxon>Fungi</taxon>
        <taxon>Fungi incertae sedis</taxon>
        <taxon>Mucoromycota</taxon>
        <taxon>Mucoromycotina</taxon>
        <taxon>Mucoromycetes</taxon>
        <taxon>Mucorales</taxon>
        <taxon>Cunninghamellaceae</taxon>
        <taxon>Absidia</taxon>
    </lineage>
</organism>
<evidence type="ECO:0000256" key="3">
    <source>
        <dbReference type="ARBA" id="ARBA00022741"/>
    </source>
</evidence>
<feature type="binding site" evidence="11">
    <location>
        <begin position="43"/>
        <end position="48"/>
    </location>
    <ligand>
        <name>GTP</name>
        <dbReference type="ChEBI" id="CHEBI:37565"/>
    </ligand>
</feature>
<dbReference type="GO" id="GO:0007010">
    <property type="term" value="P:cytoskeleton organization"/>
    <property type="evidence" value="ECO:0007669"/>
    <property type="project" value="UniProtKB-ARBA"/>
</dbReference>
<feature type="binding site" evidence="11">
    <location>
        <begin position="267"/>
        <end position="270"/>
    </location>
    <ligand>
        <name>GTP</name>
        <dbReference type="ChEBI" id="CHEBI:37565"/>
    </ligand>
</feature>
<evidence type="ECO:0000256" key="6">
    <source>
        <dbReference type="ARBA" id="ARBA00023134"/>
    </source>
</evidence>
<accession>A0A1X2I1V7</accession>
<feature type="binding site" evidence="11">
    <location>
        <begin position="148"/>
        <end position="149"/>
    </location>
    <ligand>
        <name>GTP</name>
        <dbReference type="ChEBI" id="CHEBI:37565"/>
    </ligand>
</feature>
<feature type="binding site" evidence="12">
    <location>
        <position position="47"/>
    </location>
    <ligand>
        <name>Mg(2+)</name>
        <dbReference type="ChEBI" id="CHEBI:18420"/>
    </ligand>
</feature>
<keyword evidence="4" id="KW-0498">Mitosis</keyword>
<evidence type="ECO:0000256" key="4">
    <source>
        <dbReference type="ARBA" id="ARBA00022776"/>
    </source>
</evidence>
<reference evidence="13 14" key="1">
    <citation type="submission" date="2016-07" db="EMBL/GenBank/DDBJ databases">
        <title>Pervasive Adenine N6-methylation of Active Genes in Fungi.</title>
        <authorList>
            <consortium name="DOE Joint Genome Institute"/>
            <person name="Mondo S.J."/>
            <person name="Dannebaum R.O."/>
            <person name="Kuo R.C."/>
            <person name="Labutti K."/>
            <person name="Haridas S."/>
            <person name="Kuo A."/>
            <person name="Salamov A."/>
            <person name="Ahrendt S.R."/>
            <person name="Lipzen A."/>
            <person name="Sullivan W."/>
            <person name="Andreopoulos W.B."/>
            <person name="Clum A."/>
            <person name="Lindquist E."/>
            <person name="Daum C."/>
            <person name="Ramamoorthy G.K."/>
            <person name="Gryganskyi A."/>
            <person name="Culley D."/>
            <person name="Magnuson J.K."/>
            <person name="James T.Y."/>
            <person name="O'Malley M.A."/>
            <person name="Stajich J.E."/>
            <person name="Spatafora J.W."/>
            <person name="Visel A."/>
            <person name="Grigoriev I.V."/>
        </authorList>
    </citation>
    <scope>NUCLEOTIDE SEQUENCE [LARGE SCALE GENOMIC DNA]</scope>
    <source>
        <strain evidence="13 14">NRRL 1336</strain>
    </source>
</reference>
<dbReference type="FunFam" id="3.40.50.300:FF:000692">
    <property type="entry name" value="Guanine nucleotide-binding protein subunit alpha"/>
    <property type="match status" value="1"/>
</dbReference>
<proteinExistence type="predicted"/>
<evidence type="ECO:0000256" key="10">
    <source>
        <dbReference type="ARBA" id="ARBA00069088"/>
    </source>
</evidence>
<dbReference type="STRING" id="90262.A0A1X2I1V7"/>
<dbReference type="InterPro" id="IPR001019">
    <property type="entry name" value="Gprotein_alpha_su"/>
</dbReference>
<dbReference type="Pfam" id="PF00503">
    <property type="entry name" value="G-alpha"/>
    <property type="match status" value="1"/>
</dbReference>
<evidence type="ECO:0000256" key="7">
    <source>
        <dbReference type="ARBA" id="ARBA00023224"/>
    </source>
</evidence>
<keyword evidence="2 12" id="KW-0479">Metal-binding</keyword>
<dbReference type="PANTHER" id="PTHR10218:SF302">
    <property type="entry name" value="GUANINE NUCLEOTIDE-BINDING PROTEIN ALPHA-5 SUBUNIT"/>
    <property type="match status" value="1"/>
</dbReference>
<dbReference type="PRINTS" id="PR00318">
    <property type="entry name" value="GPROTEINA"/>
</dbReference>
<dbReference type="GO" id="GO:0005834">
    <property type="term" value="C:heterotrimeric G-protein complex"/>
    <property type="evidence" value="ECO:0007669"/>
    <property type="project" value="InterPro"/>
</dbReference>
<dbReference type="CDD" id="cd00066">
    <property type="entry name" value="G-alpha"/>
    <property type="match status" value="1"/>
</dbReference>
<dbReference type="Proteomes" id="UP000193560">
    <property type="component" value="Unassembled WGS sequence"/>
</dbReference>
<evidence type="ECO:0000313" key="13">
    <source>
        <dbReference type="EMBL" id="ORZ07572.1"/>
    </source>
</evidence>
<evidence type="ECO:0000256" key="5">
    <source>
        <dbReference type="ARBA" id="ARBA00022842"/>
    </source>
</evidence>
<dbReference type="SMART" id="SM00275">
    <property type="entry name" value="G_alpha"/>
    <property type="match status" value="1"/>
</dbReference>
<dbReference type="InterPro" id="IPR011025">
    <property type="entry name" value="GproteinA_insert"/>
</dbReference>
<feature type="binding site" evidence="12">
    <location>
        <position position="179"/>
    </location>
    <ligand>
        <name>Mg(2+)</name>
        <dbReference type="ChEBI" id="CHEBI:18420"/>
    </ligand>
</feature>
<name>A0A1X2I1V7_9FUNG</name>
<comment type="function">
    <text evidence="9">Guanine nucleotide-binding proteins (G proteins) are involved as modulators or transducers in various transmembrane signaling systems. In the 1-cell embryo, probably together with goa-1, controls nuclear rotation and spindle elongation during mitosis. During the first embryonic cell divisons, plays a role in gpr-1/2 cortical localization and in the proper orientation of EMS blastomere mitotic spindle.</text>
</comment>
<keyword evidence="3 11" id="KW-0547">Nucleotide-binding</keyword>